<sequence>MLRSNHGCWSCRIRRKKCDETKPVCTTCTSRNITCHGYGSKPGWLDGGEQEKRIARDLKNQIADNLRKNRKRRSPRNIQSYAGDSARHGNVAGVIHGSFALNTNLTKPPFSALAATSSMVSERLTSYREAELIMHYMDAVFPLQFRFHAPDAKGRGWLLWLIVQSGPLYHAALSLSALHQSIRMSVEFRNSYTELANYHAQALTDLRQFLQRIQENNDTDERSRKIEVLSCGVSLISFELFQGGTSDWQLHLNALISILLGGHASSVIELLRETRQSSNSLGESLAWQGTALSFLITVILWFDLLSCASTNCAPRMPYRSLLDANIVDMSTTMGVRNNVMRAIGDIASLSADNILVHSRIEPSILIERRAIEQSLKRELEILEDEVPLSPSTSKLAPLEHMEKVRDVTRVFATAALVQLGAIFPGNGSGGHTIHDAIEQNMAAIKSIRNSQDVRGLIWPICISGSMAQDEQQQFYEATIRSALNDTPRDFGNCTTLLDILRWCWEKRNEYSSYEVDWRHAMADIGTCLLV</sequence>
<keyword evidence="3" id="KW-0238">DNA-binding</keyword>
<dbReference type="GO" id="GO:0000981">
    <property type="term" value="F:DNA-binding transcription factor activity, RNA polymerase II-specific"/>
    <property type="evidence" value="ECO:0007669"/>
    <property type="project" value="InterPro"/>
</dbReference>
<keyword evidence="8" id="KW-1185">Reference proteome</keyword>
<dbReference type="Pfam" id="PF00172">
    <property type="entry name" value="Zn_clus"/>
    <property type="match status" value="1"/>
</dbReference>
<dbReference type="GeneID" id="31003704"/>
<dbReference type="GO" id="GO:0000976">
    <property type="term" value="F:transcription cis-regulatory region binding"/>
    <property type="evidence" value="ECO:0007669"/>
    <property type="project" value="TreeGrafter"/>
</dbReference>
<evidence type="ECO:0000256" key="3">
    <source>
        <dbReference type="ARBA" id="ARBA00023125"/>
    </source>
</evidence>
<dbReference type="InterPro" id="IPR036864">
    <property type="entry name" value="Zn2-C6_fun-type_DNA-bd_sf"/>
</dbReference>
<organism evidence="7 8">
    <name type="scientific">Talaromyces atroroseus</name>
    <dbReference type="NCBI Taxonomy" id="1441469"/>
    <lineage>
        <taxon>Eukaryota</taxon>
        <taxon>Fungi</taxon>
        <taxon>Dikarya</taxon>
        <taxon>Ascomycota</taxon>
        <taxon>Pezizomycotina</taxon>
        <taxon>Eurotiomycetes</taxon>
        <taxon>Eurotiomycetidae</taxon>
        <taxon>Eurotiales</taxon>
        <taxon>Trichocomaceae</taxon>
        <taxon>Talaromyces</taxon>
        <taxon>Talaromyces sect. Trachyspermi</taxon>
    </lineage>
</organism>
<dbReference type="STRING" id="1441469.A0A1Q5Q8R9"/>
<evidence type="ECO:0000259" key="6">
    <source>
        <dbReference type="PROSITE" id="PS50048"/>
    </source>
</evidence>
<dbReference type="AlphaFoldDB" id="A0A1Q5Q8R9"/>
<dbReference type="SMART" id="SM00066">
    <property type="entry name" value="GAL4"/>
    <property type="match status" value="1"/>
</dbReference>
<keyword evidence="2" id="KW-0805">Transcription regulation</keyword>
<dbReference type="Gene3D" id="4.10.240.10">
    <property type="entry name" value="Zn(2)-C6 fungal-type DNA-binding domain"/>
    <property type="match status" value="1"/>
</dbReference>
<evidence type="ECO:0000256" key="2">
    <source>
        <dbReference type="ARBA" id="ARBA00023015"/>
    </source>
</evidence>
<evidence type="ECO:0000313" key="7">
    <source>
        <dbReference type="EMBL" id="OKL60462.1"/>
    </source>
</evidence>
<dbReference type="PROSITE" id="PS00463">
    <property type="entry name" value="ZN2_CY6_FUNGAL_1"/>
    <property type="match status" value="1"/>
</dbReference>
<keyword evidence="4" id="KW-0804">Transcription</keyword>
<dbReference type="SUPFAM" id="SSF57701">
    <property type="entry name" value="Zn2/Cys6 DNA-binding domain"/>
    <property type="match status" value="1"/>
</dbReference>
<gene>
    <name evidence="7" type="ORF">UA08_03949</name>
</gene>
<dbReference type="RefSeq" id="XP_020120583.1">
    <property type="nucleotide sequence ID" value="XM_020266329.1"/>
</dbReference>
<dbReference type="GO" id="GO:0045944">
    <property type="term" value="P:positive regulation of transcription by RNA polymerase II"/>
    <property type="evidence" value="ECO:0007669"/>
    <property type="project" value="TreeGrafter"/>
</dbReference>
<proteinExistence type="predicted"/>
<keyword evidence="5" id="KW-0539">Nucleus</keyword>
<dbReference type="OrthoDB" id="5213892at2759"/>
<dbReference type="EMBL" id="LFMY01000005">
    <property type="protein sequence ID" value="OKL60462.1"/>
    <property type="molecule type" value="Genomic_DNA"/>
</dbReference>
<evidence type="ECO:0000256" key="1">
    <source>
        <dbReference type="ARBA" id="ARBA00004123"/>
    </source>
</evidence>
<comment type="caution">
    <text evidence="7">The sequence shown here is derived from an EMBL/GenBank/DDBJ whole genome shotgun (WGS) entry which is preliminary data.</text>
</comment>
<dbReference type="PROSITE" id="PS50048">
    <property type="entry name" value="ZN2_CY6_FUNGAL_2"/>
    <property type="match status" value="1"/>
</dbReference>
<dbReference type="PANTHER" id="PTHR37534">
    <property type="entry name" value="TRANSCRIPTIONAL ACTIVATOR PROTEIN UGA3"/>
    <property type="match status" value="1"/>
</dbReference>
<dbReference type="PANTHER" id="PTHR37534:SF26">
    <property type="entry name" value="TRANSCRIPTION FACTOR, PUTATIVE-RELATED"/>
    <property type="match status" value="1"/>
</dbReference>
<comment type="subcellular location">
    <subcellularLocation>
        <location evidence="1">Nucleus</location>
    </subcellularLocation>
</comment>
<dbReference type="InterPro" id="IPR021858">
    <property type="entry name" value="Fun_TF"/>
</dbReference>
<evidence type="ECO:0000313" key="8">
    <source>
        <dbReference type="Proteomes" id="UP000214365"/>
    </source>
</evidence>
<dbReference type="GO" id="GO:0005634">
    <property type="term" value="C:nucleus"/>
    <property type="evidence" value="ECO:0007669"/>
    <property type="project" value="UniProtKB-SubCell"/>
</dbReference>
<evidence type="ECO:0000256" key="5">
    <source>
        <dbReference type="ARBA" id="ARBA00023242"/>
    </source>
</evidence>
<protein>
    <recommendedName>
        <fullName evidence="6">Zn(2)-C6 fungal-type domain-containing protein</fullName>
    </recommendedName>
</protein>
<accession>A0A1Q5Q8R9</accession>
<dbReference type="GO" id="GO:0008270">
    <property type="term" value="F:zinc ion binding"/>
    <property type="evidence" value="ECO:0007669"/>
    <property type="project" value="InterPro"/>
</dbReference>
<feature type="domain" description="Zn(2)-C6 fungal-type" evidence="6">
    <location>
        <begin position="7"/>
        <end position="35"/>
    </location>
</feature>
<dbReference type="InterPro" id="IPR001138">
    <property type="entry name" value="Zn2Cys6_DnaBD"/>
</dbReference>
<evidence type="ECO:0000256" key="4">
    <source>
        <dbReference type="ARBA" id="ARBA00023163"/>
    </source>
</evidence>
<dbReference type="Proteomes" id="UP000214365">
    <property type="component" value="Unassembled WGS sequence"/>
</dbReference>
<dbReference type="Pfam" id="PF11951">
    <property type="entry name" value="Fungal_trans_2"/>
    <property type="match status" value="1"/>
</dbReference>
<reference evidence="7 8" key="1">
    <citation type="submission" date="2015-06" db="EMBL/GenBank/DDBJ databases">
        <title>Talaromyces atroroseus IBT 11181 draft genome.</title>
        <authorList>
            <person name="Rasmussen K.B."/>
            <person name="Rasmussen S."/>
            <person name="Petersen B."/>
            <person name="Sicheritz-Ponten T."/>
            <person name="Mortensen U.H."/>
            <person name="Thrane U."/>
        </authorList>
    </citation>
    <scope>NUCLEOTIDE SEQUENCE [LARGE SCALE GENOMIC DNA]</scope>
    <source>
        <strain evidence="7 8">IBT 11181</strain>
    </source>
</reference>
<name>A0A1Q5Q8R9_TALAT</name>
<dbReference type="CDD" id="cd00067">
    <property type="entry name" value="GAL4"/>
    <property type="match status" value="1"/>
</dbReference>